<dbReference type="AlphaFoldDB" id="A0A7J6KLD7"/>
<dbReference type="Proteomes" id="UP000591131">
    <property type="component" value="Unassembled WGS sequence"/>
</dbReference>
<evidence type="ECO:0000313" key="2">
    <source>
        <dbReference type="EMBL" id="KAF4647820.1"/>
    </source>
</evidence>
<organism evidence="2 3">
    <name type="scientific">Perkinsus chesapeaki</name>
    <name type="common">Clam parasite</name>
    <name type="synonym">Perkinsus andrewsi</name>
    <dbReference type="NCBI Taxonomy" id="330153"/>
    <lineage>
        <taxon>Eukaryota</taxon>
        <taxon>Sar</taxon>
        <taxon>Alveolata</taxon>
        <taxon>Perkinsozoa</taxon>
        <taxon>Perkinsea</taxon>
        <taxon>Perkinsida</taxon>
        <taxon>Perkinsidae</taxon>
        <taxon>Perkinsus</taxon>
    </lineage>
</organism>
<name>A0A7J6KLD7_PERCH</name>
<evidence type="ECO:0000259" key="1">
    <source>
        <dbReference type="Pfam" id="PF13873"/>
    </source>
</evidence>
<reference evidence="2 3" key="1">
    <citation type="submission" date="2020-04" db="EMBL/GenBank/DDBJ databases">
        <title>Perkinsus chesapeaki whole genome sequence.</title>
        <authorList>
            <person name="Bogema D.R."/>
        </authorList>
    </citation>
    <scope>NUCLEOTIDE SEQUENCE [LARGE SCALE GENOMIC DNA]</scope>
    <source>
        <strain evidence="2">ATCC PRA-425</strain>
    </source>
</reference>
<gene>
    <name evidence="2" type="ORF">FOL47_004088</name>
</gene>
<proteinExistence type="predicted"/>
<dbReference type="InterPro" id="IPR028002">
    <property type="entry name" value="Myb_DNA-bind_5"/>
</dbReference>
<feature type="domain" description="Myb/SANT-like DNA-binding" evidence="1">
    <location>
        <begin position="12"/>
        <end position="96"/>
    </location>
</feature>
<feature type="non-terminal residue" evidence="2">
    <location>
        <position position="137"/>
    </location>
</feature>
<protein>
    <recommendedName>
        <fullName evidence="1">Myb/SANT-like DNA-binding domain-containing protein</fullName>
    </recommendedName>
</protein>
<comment type="caution">
    <text evidence="2">The sequence shown here is derived from an EMBL/GenBank/DDBJ whole genome shotgun (WGS) entry which is preliminary data.</text>
</comment>
<dbReference type="Pfam" id="PF13873">
    <property type="entry name" value="Myb_DNA-bind_5"/>
    <property type="match status" value="1"/>
</dbReference>
<dbReference type="EMBL" id="JAAPAO010002349">
    <property type="protein sequence ID" value="KAF4647820.1"/>
    <property type="molecule type" value="Genomic_DNA"/>
</dbReference>
<evidence type="ECO:0000313" key="3">
    <source>
        <dbReference type="Proteomes" id="UP000591131"/>
    </source>
</evidence>
<keyword evidence="3" id="KW-1185">Reference proteome</keyword>
<sequence>MTTTAENTADRRNLWSPEETQLLGDLVMHGESRRKEIILSKDMTANSKQARKQAWISVAADFNIQANALDSGYSGWVRTYSQVRQKFASCRSAAKNSRNMAVAQTHETGGGRIGVSSPMQPFLLGVTPQELHGITDE</sequence>
<accession>A0A7J6KLD7</accession>
<dbReference type="OrthoDB" id="10614901at2759"/>